<dbReference type="Gene3D" id="3.30.110.150">
    <property type="entry name" value="SepF-like protein"/>
    <property type="match status" value="1"/>
</dbReference>
<dbReference type="InterPro" id="IPR038594">
    <property type="entry name" value="SepF-like_sf"/>
</dbReference>
<comment type="caution">
    <text evidence="1">The sequence shown here is derived from an EMBL/GenBank/DDBJ whole genome shotgun (WGS) entry which is preliminary data.</text>
</comment>
<accession>A0A1V6N1P8</accession>
<dbReference type="OrthoDB" id="74755at2157"/>
<organism evidence="1 2">
    <name type="scientific">Methanobrevibacter arboriphilus JCM 13429 = DSM 1125</name>
    <dbReference type="NCBI Taxonomy" id="1300164"/>
    <lineage>
        <taxon>Archaea</taxon>
        <taxon>Methanobacteriati</taxon>
        <taxon>Methanobacteriota</taxon>
        <taxon>Methanomada group</taxon>
        <taxon>Methanobacteria</taxon>
        <taxon>Methanobacteriales</taxon>
        <taxon>Methanobacteriaceae</taxon>
        <taxon>Methanobrevibacter</taxon>
    </lineage>
</organism>
<protein>
    <recommendedName>
        <fullName evidence="3">Cell division protein SepF</fullName>
    </recommendedName>
</protein>
<evidence type="ECO:0000313" key="2">
    <source>
        <dbReference type="Proteomes" id="UP000191661"/>
    </source>
</evidence>
<dbReference type="Pfam" id="PF04472">
    <property type="entry name" value="SepF"/>
    <property type="match status" value="1"/>
</dbReference>
<dbReference type="InterPro" id="IPR007561">
    <property type="entry name" value="Cell_div_SepF/SepF-rel"/>
</dbReference>
<reference evidence="1 2" key="1">
    <citation type="submission" date="2014-12" db="EMBL/GenBank/DDBJ databases">
        <title>Genome sequence of Methanobrevibacter arboriphilicus DH1, DSM1125.</title>
        <authorList>
            <person name="Poehlein A."/>
            <person name="Thauer R.K."/>
            <person name="Seedorf H."/>
            <person name="Daniel R."/>
        </authorList>
    </citation>
    <scope>NUCLEOTIDE SEQUENCE [LARGE SCALE GENOMIC DNA]</scope>
    <source>
        <strain evidence="1 2">DH1</strain>
    </source>
</reference>
<sequence length="128" mass="14889">MSFIDTLKRSLGFDEETKEPVTSDYAEDILENDFYIAPEQPFYEIILIRPRTVDDMDYVFDQIVEENNPVIVDLAFLENEGPDPFKMAGEKIKILRKEYKAEAISLCKGHDKNMIILTPSRIKIIKKE</sequence>
<proteinExistence type="predicted"/>
<dbReference type="EMBL" id="JXMW01000011">
    <property type="protein sequence ID" value="OQD58609.1"/>
    <property type="molecule type" value="Genomic_DNA"/>
</dbReference>
<dbReference type="AlphaFoldDB" id="A0A1V6N1P8"/>
<keyword evidence="2" id="KW-1185">Reference proteome</keyword>
<evidence type="ECO:0008006" key="3">
    <source>
        <dbReference type="Google" id="ProtNLM"/>
    </source>
</evidence>
<name>A0A1V6N1P8_METAZ</name>
<dbReference type="RefSeq" id="WP_080460462.1">
    <property type="nucleotide sequence ID" value="NZ_JXMW01000011.1"/>
</dbReference>
<evidence type="ECO:0000313" key="1">
    <source>
        <dbReference type="EMBL" id="OQD58609.1"/>
    </source>
</evidence>
<dbReference type="Proteomes" id="UP000191661">
    <property type="component" value="Unassembled WGS sequence"/>
</dbReference>
<gene>
    <name evidence="1" type="ORF">MBBAR_11c00020</name>
</gene>